<dbReference type="NCBIfam" id="TIGR00257">
    <property type="entry name" value="IMPACT_YIGZ"/>
    <property type="match status" value="1"/>
</dbReference>
<dbReference type="InterPro" id="IPR036956">
    <property type="entry name" value="Impact_N_sf"/>
</dbReference>
<comment type="similarity">
    <text evidence="1">Belongs to the IMPACT family.</text>
</comment>
<evidence type="ECO:0000259" key="3">
    <source>
        <dbReference type="Pfam" id="PF09186"/>
    </source>
</evidence>
<dbReference type="InterPro" id="IPR015796">
    <property type="entry name" value="Impact_YigZ-like"/>
</dbReference>
<dbReference type="InterPro" id="IPR035647">
    <property type="entry name" value="EFG_III/V"/>
</dbReference>
<dbReference type="RefSeq" id="WP_210060013.1">
    <property type="nucleotide sequence ID" value="NZ_JAGGLJ010000002.1"/>
</dbReference>
<dbReference type="Pfam" id="PF09186">
    <property type="entry name" value="DUF1949"/>
    <property type="match status" value="1"/>
</dbReference>
<feature type="domain" description="Impact N-terminal" evidence="2">
    <location>
        <begin position="19"/>
        <end position="123"/>
    </location>
</feature>
<evidence type="ECO:0000313" key="4">
    <source>
        <dbReference type="EMBL" id="MBP2024704.1"/>
    </source>
</evidence>
<dbReference type="InterPro" id="IPR023582">
    <property type="entry name" value="Impact"/>
</dbReference>
<keyword evidence="5" id="KW-1185">Reference proteome</keyword>
<dbReference type="PANTHER" id="PTHR16301">
    <property type="entry name" value="IMPACT-RELATED"/>
    <property type="match status" value="1"/>
</dbReference>
<dbReference type="Proteomes" id="UP001519306">
    <property type="component" value="Unassembled WGS sequence"/>
</dbReference>
<dbReference type="SUPFAM" id="SSF54980">
    <property type="entry name" value="EF-G C-terminal domain-like"/>
    <property type="match status" value="1"/>
</dbReference>
<evidence type="ECO:0000256" key="1">
    <source>
        <dbReference type="ARBA" id="ARBA00007665"/>
    </source>
</evidence>
<comment type="caution">
    <text evidence="4">The sequence shown here is derived from an EMBL/GenBank/DDBJ whole genome shotgun (WGS) entry which is preliminary data.</text>
</comment>
<dbReference type="InterPro" id="IPR020568">
    <property type="entry name" value="Ribosomal_Su5_D2-typ_SF"/>
</dbReference>
<evidence type="ECO:0000259" key="2">
    <source>
        <dbReference type="Pfam" id="PF01205"/>
    </source>
</evidence>
<dbReference type="PROSITE" id="PS00910">
    <property type="entry name" value="UPF0029"/>
    <property type="match status" value="1"/>
</dbReference>
<gene>
    <name evidence="4" type="ORF">J2Z71_000220</name>
</gene>
<proteinExistence type="inferred from homology"/>
<evidence type="ECO:0000313" key="5">
    <source>
        <dbReference type="Proteomes" id="UP001519306"/>
    </source>
</evidence>
<dbReference type="InterPro" id="IPR001498">
    <property type="entry name" value="Impact_N"/>
</dbReference>
<dbReference type="SUPFAM" id="SSF54211">
    <property type="entry name" value="Ribosomal protein S5 domain 2-like"/>
    <property type="match status" value="1"/>
</dbReference>
<dbReference type="InterPro" id="IPR020569">
    <property type="entry name" value="UPF0029_Impact_CS"/>
</dbReference>
<reference evidence="4 5" key="1">
    <citation type="submission" date="2021-03" db="EMBL/GenBank/DDBJ databases">
        <title>Genomic Encyclopedia of Type Strains, Phase IV (KMG-IV): sequencing the most valuable type-strain genomes for metagenomic binning, comparative biology and taxonomic classification.</title>
        <authorList>
            <person name="Goeker M."/>
        </authorList>
    </citation>
    <scope>NUCLEOTIDE SEQUENCE [LARGE SCALE GENOMIC DNA]</scope>
    <source>
        <strain evidence="4 5">DSM 27563</strain>
    </source>
</reference>
<organism evidence="4 5">
    <name type="scientific">Peptoniphilus stercorisuis</name>
    <dbReference type="NCBI Taxonomy" id="1436965"/>
    <lineage>
        <taxon>Bacteria</taxon>
        <taxon>Bacillati</taxon>
        <taxon>Bacillota</taxon>
        <taxon>Tissierellia</taxon>
        <taxon>Tissierellales</taxon>
        <taxon>Peptoniphilaceae</taxon>
        <taxon>Peptoniphilus</taxon>
    </lineage>
</organism>
<dbReference type="Gene3D" id="3.30.230.30">
    <property type="entry name" value="Impact, N-terminal domain"/>
    <property type="match status" value="1"/>
</dbReference>
<accession>A0ABS4KAB1</accession>
<dbReference type="Pfam" id="PF01205">
    <property type="entry name" value="Impact_N"/>
    <property type="match status" value="1"/>
</dbReference>
<sequence>MSLKYYSILKDSEDEFIERKSKFIGYAFKVESEEMALEKLNLIKEKHRDATHNCSAYIIGEDKLIQRYSDDGEPSGTAGVPILEVLKKEDLTNVLIVVTRYFGGILLGAGGLVRAYTKGAKIAIDASRRVDMVEYNYYSFKYDYTYHGAIQNFLIKNGYKIIEENYTDVVELKLHGTEEDKKLIEFLTNETSGTIKIEILSKDILPTLKGKIIY</sequence>
<dbReference type="EMBL" id="JAGGLJ010000002">
    <property type="protein sequence ID" value="MBP2024704.1"/>
    <property type="molecule type" value="Genomic_DNA"/>
</dbReference>
<feature type="domain" description="UPF0029" evidence="3">
    <location>
        <begin position="142"/>
        <end position="193"/>
    </location>
</feature>
<name>A0ABS4KAB1_9FIRM</name>
<protein>
    <submittedName>
        <fullName evidence="4">YigZ family protein</fullName>
    </submittedName>
</protein>
<dbReference type="PANTHER" id="PTHR16301:SF20">
    <property type="entry name" value="IMPACT FAMILY MEMBER YIGZ"/>
    <property type="match status" value="1"/>
</dbReference>
<dbReference type="InterPro" id="IPR015269">
    <property type="entry name" value="UPF0029_Impact_C"/>
</dbReference>